<feature type="non-terminal residue" evidence="2">
    <location>
        <position position="106"/>
    </location>
</feature>
<sequence length="106" mass="11927">MPSFDIVSEVDQHELTNAVDQANRELKTRFDFRNVEASFKLDDGVITQTAPSDFQLKQMLEILRARIVARGIDLRCLDAAAAEVNLAQARQRITVKQGIEQAQAKK</sequence>
<dbReference type="EMBL" id="AUZX01015236">
    <property type="protein sequence ID" value="EQD29576.1"/>
    <property type="molecule type" value="Genomic_DNA"/>
</dbReference>
<dbReference type="InterPro" id="IPR035570">
    <property type="entry name" value="UPF0234_N"/>
</dbReference>
<dbReference type="GO" id="GO:0005829">
    <property type="term" value="C:cytosol"/>
    <property type="evidence" value="ECO:0007669"/>
    <property type="project" value="TreeGrafter"/>
</dbReference>
<protein>
    <submittedName>
        <fullName evidence="2">Nucleotide-binding protein</fullName>
    </submittedName>
</protein>
<evidence type="ECO:0000313" key="2">
    <source>
        <dbReference type="EMBL" id="EQD29576.1"/>
    </source>
</evidence>
<dbReference type="Pfam" id="PF04461">
    <property type="entry name" value="YajQ"/>
    <property type="match status" value="1"/>
</dbReference>
<dbReference type="Gene3D" id="3.30.70.990">
    <property type="entry name" value="YajQ-like, domain 2"/>
    <property type="match status" value="1"/>
</dbReference>
<evidence type="ECO:0000256" key="1">
    <source>
        <dbReference type="ARBA" id="ARBA00022741"/>
    </source>
</evidence>
<dbReference type="GO" id="GO:0000166">
    <property type="term" value="F:nucleotide binding"/>
    <property type="evidence" value="ECO:0007669"/>
    <property type="project" value="UniProtKB-KW"/>
</dbReference>
<gene>
    <name evidence="2" type="ORF">B1A_20641</name>
</gene>
<proteinExistence type="predicted"/>
<dbReference type="SUPFAM" id="SSF89963">
    <property type="entry name" value="YajQ-like"/>
    <property type="match status" value="1"/>
</dbReference>
<keyword evidence="1" id="KW-0547">Nucleotide-binding</keyword>
<reference evidence="2" key="1">
    <citation type="submission" date="2013-08" db="EMBL/GenBank/DDBJ databases">
        <authorList>
            <person name="Mendez C."/>
            <person name="Richter M."/>
            <person name="Ferrer M."/>
            <person name="Sanchez J."/>
        </authorList>
    </citation>
    <scope>NUCLEOTIDE SEQUENCE</scope>
</reference>
<accession>T0Y3F9</accession>
<dbReference type="InterPro" id="IPR007551">
    <property type="entry name" value="YajQ/Smlt4090-like"/>
</dbReference>
<dbReference type="PANTHER" id="PTHR30476:SF0">
    <property type="entry name" value="UPF0234 PROTEIN YAJQ"/>
    <property type="match status" value="1"/>
</dbReference>
<name>T0Y3F9_9ZZZZ</name>
<reference evidence="2" key="2">
    <citation type="journal article" date="2014" name="ISME J.">
        <title>Microbial stratification in low pH oxic and suboxic macroscopic growths along an acid mine drainage.</title>
        <authorList>
            <person name="Mendez-Garcia C."/>
            <person name="Mesa V."/>
            <person name="Sprenger R.R."/>
            <person name="Richter M."/>
            <person name="Diez M.S."/>
            <person name="Solano J."/>
            <person name="Bargiela R."/>
            <person name="Golyshina O.V."/>
            <person name="Manteca A."/>
            <person name="Ramos J.L."/>
            <person name="Gallego J.R."/>
            <person name="Llorente I."/>
            <person name="Martins Dos Santos V.A."/>
            <person name="Jensen O.N."/>
            <person name="Pelaez A.I."/>
            <person name="Sanchez J."/>
            <person name="Ferrer M."/>
        </authorList>
    </citation>
    <scope>NUCLEOTIDE SEQUENCE</scope>
</reference>
<organism evidence="2">
    <name type="scientific">mine drainage metagenome</name>
    <dbReference type="NCBI Taxonomy" id="410659"/>
    <lineage>
        <taxon>unclassified sequences</taxon>
        <taxon>metagenomes</taxon>
        <taxon>ecological metagenomes</taxon>
    </lineage>
</organism>
<dbReference type="InterPro" id="IPR036183">
    <property type="entry name" value="YajQ-like_sf"/>
</dbReference>
<dbReference type="AlphaFoldDB" id="T0Y3F9"/>
<comment type="caution">
    <text evidence="2">The sequence shown here is derived from an EMBL/GenBank/DDBJ whole genome shotgun (WGS) entry which is preliminary data.</text>
</comment>
<dbReference type="PANTHER" id="PTHR30476">
    <property type="entry name" value="UPF0234 PROTEIN YAJQ"/>
    <property type="match status" value="1"/>
</dbReference>